<keyword evidence="1" id="KW-1133">Transmembrane helix</keyword>
<name>A0A1W1BTY4_9ZZZZ</name>
<evidence type="ECO:0000256" key="1">
    <source>
        <dbReference type="SAM" id="Phobius"/>
    </source>
</evidence>
<gene>
    <name evidence="3" type="ORF">MNB_SV-12-191</name>
</gene>
<dbReference type="GO" id="GO:0016020">
    <property type="term" value="C:membrane"/>
    <property type="evidence" value="ECO:0007669"/>
    <property type="project" value="InterPro"/>
</dbReference>
<keyword evidence="1" id="KW-0472">Membrane</keyword>
<dbReference type="SMART" id="SM00244">
    <property type="entry name" value="PHB"/>
    <property type="match status" value="1"/>
</dbReference>
<protein>
    <submittedName>
        <fullName evidence="3">Putative stomatin/prohibitin-family membrane protease subunit YbbK</fullName>
    </submittedName>
</protein>
<dbReference type="EMBL" id="FPHE01000072">
    <property type="protein sequence ID" value="SFV56973.1"/>
    <property type="molecule type" value="Genomic_DNA"/>
</dbReference>
<accession>A0A1W1BTY4</accession>
<evidence type="ECO:0000259" key="2">
    <source>
        <dbReference type="SMART" id="SM00244"/>
    </source>
</evidence>
<dbReference type="SUPFAM" id="SSF117892">
    <property type="entry name" value="Band 7/SPFH domain"/>
    <property type="match status" value="1"/>
</dbReference>
<evidence type="ECO:0000313" key="3">
    <source>
        <dbReference type="EMBL" id="SFV56973.1"/>
    </source>
</evidence>
<keyword evidence="3" id="KW-0645">Protease</keyword>
<dbReference type="PANTHER" id="PTHR43327:SF10">
    <property type="entry name" value="STOMATIN-LIKE PROTEIN 2, MITOCHONDRIAL"/>
    <property type="match status" value="1"/>
</dbReference>
<reference evidence="3" key="1">
    <citation type="submission" date="2016-10" db="EMBL/GenBank/DDBJ databases">
        <authorList>
            <person name="de Groot N.N."/>
        </authorList>
    </citation>
    <scope>NUCLEOTIDE SEQUENCE</scope>
</reference>
<dbReference type="PRINTS" id="PR00721">
    <property type="entry name" value="STOMATIN"/>
</dbReference>
<dbReference type="AlphaFoldDB" id="A0A1W1BTY4"/>
<sequence length="296" mass="33585">MEFLYGVGAVFVGILVLAYLAYTQFVIVESETEWIVDRLGKDRVLKDGVRRFVPILDKKVAVVDMREETIDPPAQEIITSDNIKLEIDMIASVRVVDSMKAIKTIANWKKSVESAVAASTFTILGNMNLEDIQKQVKSITDNIAKETEKESMRWGIKVEKIHIENMKPPKSVVDAMEREIAAERDQKAAIIKAEGEHKVKKLHAESEQLLMEKRAEVTHKIMKELKELFPTVSDEKIMDYLTSKSYIDSMKALSASDNSKFVLFPSDMQNPMDKVMSSEYMSRGMTVNKNTEKVTE</sequence>
<keyword evidence="1" id="KW-0812">Transmembrane</keyword>
<dbReference type="InterPro" id="IPR036013">
    <property type="entry name" value="Band_7/SPFH_dom_sf"/>
</dbReference>
<dbReference type="InterPro" id="IPR001107">
    <property type="entry name" value="Band_7"/>
</dbReference>
<organism evidence="3">
    <name type="scientific">hydrothermal vent metagenome</name>
    <dbReference type="NCBI Taxonomy" id="652676"/>
    <lineage>
        <taxon>unclassified sequences</taxon>
        <taxon>metagenomes</taxon>
        <taxon>ecological metagenomes</taxon>
    </lineage>
</organism>
<dbReference type="Gene3D" id="3.30.479.30">
    <property type="entry name" value="Band 7 domain"/>
    <property type="match status" value="1"/>
</dbReference>
<feature type="transmembrane region" description="Helical" evidence="1">
    <location>
        <begin position="6"/>
        <end position="28"/>
    </location>
</feature>
<dbReference type="PANTHER" id="PTHR43327">
    <property type="entry name" value="STOMATIN-LIKE PROTEIN 2, MITOCHONDRIAL"/>
    <property type="match status" value="1"/>
</dbReference>
<keyword evidence="3" id="KW-0378">Hydrolase</keyword>
<feature type="domain" description="Band 7" evidence="2">
    <location>
        <begin position="23"/>
        <end position="180"/>
    </location>
</feature>
<dbReference type="InterPro" id="IPR050710">
    <property type="entry name" value="Band7/mec-2_domain"/>
</dbReference>
<dbReference type="InterPro" id="IPR001972">
    <property type="entry name" value="Stomatin_HflK_fam"/>
</dbReference>
<dbReference type="GO" id="GO:0008233">
    <property type="term" value="F:peptidase activity"/>
    <property type="evidence" value="ECO:0007669"/>
    <property type="project" value="UniProtKB-KW"/>
</dbReference>
<dbReference type="Pfam" id="PF01145">
    <property type="entry name" value="Band_7"/>
    <property type="match status" value="1"/>
</dbReference>
<dbReference type="GO" id="GO:0006508">
    <property type="term" value="P:proteolysis"/>
    <property type="evidence" value="ECO:0007669"/>
    <property type="project" value="UniProtKB-KW"/>
</dbReference>
<proteinExistence type="predicted"/>